<evidence type="ECO:0000256" key="1">
    <source>
        <dbReference type="ARBA" id="ARBA00022737"/>
    </source>
</evidence>
<dbReference type="PANTHER" id="PTHR44858:SF1">
    <property type="entry name" value="UDP-N-ACETYLGLUCOSAMINE--PEPTIDE N-ACETYLGLUCOSAMINYLTRANSFERASE SPINDLY-RELATED"/>
    <property type="match status" value="1"/>
</dbReference>
<dbReference type="HOGENOM" id="CLU_003728_2_2_3"/>
<dbReference type="Pfam" id="PF13431">
    <property type="entry name" value="TPR_17"/>
    <property type="match status" value="1"/>
</dbReference>
<dbReference type="PROSITE" id="PS50293">
    <property type="entry name" value="TPR_REGION"/>
    <property type="match status" value="4"/>
</dbReference>
<dbReference type="GO" id="GO:0009279">
    <property type="term" value="C:cell outer membrane"/>
    <property type="evidence" value="ECO:0007669"/>
    <property type="project" value="TreeGrafter"/>
</dbReference>
<sequence>MFLRPFSILITLCLGLGFLSLPRPVQSLPLNAIAQVNAASTALDFFHQGVKRLQQGDLEAAINSFNEAIRLNPNYAQAYGNRGIAYSRLQQYDKALADYNQFIRFNPNSAVAYYNRATLYDKLGDSQKAIADYAQAIRLNPNFTQAISGREIAQNKLRTPQQSISTTNALAQYFSNGRNAKDFFVQAMDKYDKADFDGAIVDFSQAIQLKPDYAQAYMGRAMAYKGLGDLENQITELRKAAELLQKQGDTEAYQTTIDLIKVTQDLIDSIRSNPNSKLAFAELFFNYGIEEWKKGNFVQSLAQFNLAIRLNPNDAIAYILRGDAYFELGEYQKAIADYTQAIRLNPNDARAYLFRGNAYGQLKEYQKVIADYTQAIRLDPNYADAYNLRGLVYEMSGNRQKAITDLEKAANLYQQRGDTAQAQKVLDLLKELQQ</sequence>
<dbReference type="Pfam" id="PF00515">
    <property type="entry name" value="TPR_1"/>
    <property type="match status" value="1"/>
</dbReference>
<dbReference type="AlphaFoldDB" id="I4FLM8"/>
<proteinExistence type="predicted"/>
<feature type="repeat" description="TPR" evidence="3">
    <location>
        <begin position="110"/>
        <end position="143"/>
    </location>
</feature>
<dbReference type="Pfam" id="PF13414">
    <property type="entry name" value="TPR_11"/>
    <property type="match status" value="3"/>
</dbReference>
<evidence type="ECO:0000256" key="3">
    <source>
        <dbReference type="PROSITE-ProRule" id="PRU00339"/>
    </source>
</evidence>
<dbReference type="PANTHER" id="PTHR44858">
    <property type="entry name" value="TETRATRICOPEPTIDE REPEAT PROTEIN 6"/>
    <property type="match status" value="1"/>
</dbReference>
<evidence type="ECO:0000313" key="4">
    <source>
        <dbReference type="EMBL" id="CCH96553.1"/>
    </source>
</evidence>
<keyword evidence="2 3" id="KW-0802">TPR repeat</keyword>
<dbReference type="RefSeq" id="WP_002758746.1">
    <property type="nucleotide sequence ID" value="NZ_HE972690.1"/>
</dbReference>
<dbReference type="Gene3D" id="1.25.40.10">
    <property type="entry name" value="Tetratricopeptide repeat domain"/>
    <property type="match status" value="4"/>
</dbReference>
<dbReference type="InterPro" id="IPR011990">
    <property type="entry name" value="TPR-like_helical_dom_sf"/>
</dbReference>
<protein>
    <submittedName>
        <fullName evidence="4">Uncharacterized protein</fullName>
    </submittedName>
</protein>
<feature type="repeat" description="TPR" evidence="3">
    <location>
        <begin position="383"/>
        <end position="416"/>
    </location>
</feature>
<reference evidence="4 5" key="1">
    <citation type="submission" date="2012-04" db="EMBL/GenBank/DDBJ databases">
        <authorList>
            <person name="Genoscope - CEA"/>
        </authorList>
    </citation>
    <scope>NUCLEOTIDE SEQUENCE [LARGE SCALE GENOMIC DNA]</scope>
    <source>
        <strain evidence="4 5">9717</strain>
    </source>
</reference>
<comment type="caution">
    <text evidence="4">The sequence shown here is derived from an EMBL/GenBank/DDBJ whole genome shotgun (WGS) entry which is preliminary data.</text>
</comment>
<dbReference type="InterPro" id="IPR019734">
    <property type="entry name" value="TPR_rpt"/>
</dbReference>
<feature type="repeat" description="TPR" evidence="3">
    <location>
        <begin position="76"/>
        <end position="109"/>
    </location>
</feature>
<feature type="repeat" description="TPR" evidence="3">
    <location>
        <begin position="42"/>
        <end position="75"/>
    </location>
</feature>
<organism evidence="4 5">
    <name type="scientific">Microcystis aeruginosa PCC 9717</name>
    <dbReference type="NCBI Taxonomy" id="1160286"/>
    <lineage>
        <taxon>Bacteria</taxon>
        <taxon>Bacillati</taxon>
        <taxon>Cyanobacteriota</taxon>
        <taxon>Cyanophyceae</taxon>
        <taxon>Oscillatoriophycideae</taxon>
        <taxon>Chroococcales</taxon>
        <taxon>Microcystaceae</taxon>
        <taxon>Microcystis</taxon>
    </lineage>
</organism>
<feature type="repeat" description="TPR" evidence="3">
    <location>
        <begin position="349"/>
        <end position="382"/>
    </location>
</feature>
<dbReference type="GO" id="GO:0046813">
    <property type="term" value="P:receptor-mediated virion attachment to host cell"/>
    <property type="evidence" value="ECO:0007669"/>
    <property type="project" value="TreeGrafter"/>
</dbReference>
<dbReference type="Proteomes" id="UP000003172">
    <property type="component" value="Unassembled WGS sequence"/>
</dbReference>
<feature type="repeat" description="TPR" evidence="3">
    <location>
        <begin position="281"/>
        <end position="314"/>
    </location>
</feature>
<name>I4FLM8_MICAE</name>
<dbReference type="SMART" id="SM00028">
    <property type="entry name" value="TPR"/>
    <property type="match status" value="9"/>
</dbReference>
<accession>I4FLM8</accession>
<evidence type="ECO:0000313" key="5">
    <source>
        <dbReference type="Proteomes" id="UP000003172"/>
    </source>
</evidence>
<keyword evidence="1" id="KW-0677">Repeat</keyword>
<dbReference type="InterPro" id="IPR050498">
    <property type="entry name" value="Ycf3"/>
</dbReference>
<dbReference type="PROSITE" id="PS50005">
    <property type="entry name" value="TPR"/>
    <property type="match status" value="7"/>
</dbReference>
<gene>
    <name evidence="4" type="ORF">MICAB_2220001</name>
</gene>
<evidence type="ECO:0000256" key="2">
    <source>
        <dbReference type="ARBA" id="ARBA00022803"/>
    </source>
</evidence>
<feature type="repeat" description="TPR" evidence="3">
    <location>
        <begin position="315"/>
        <end position="348"/>
    </location>
</feature>
<dbReference type="SUPFAM" id="SSF48452">
    <property type="entry name" value="TPR-like"/>
    <property type="match status" value="1"/>
</dbReference>
<dbReference type="EMBL" id="CAII01000138">
    <property type="protein sequence ID" value="CCH96553.1"/>
    <property type="molecule type" value="Genomic_DNA"/>
</dbReference>
<dbReference type="SUPFAM" id="SSF48439">
    <property type="entry name" value="Protein prenylyltransferase"/>
    <property type="match status" value="1"/>
</dbReference>